<proteinExistence type="predicted"/>
<protein>
    <submittedName>
        <fullName evidence="2">Uncharacterized protein</fullName>
    </submittedName>
</protein>
<dbReference type="AlphaFoldDB" id="A0A1G2JC92"/>
<sequence length="66" mass="7735">MFSFAHVYVLDFNNIMLAKIIDFVKRYFSDIILFIIIVLLMMLSFATGYITAKNIQKTPITIEQKQ</sequence>
<evidence type="ECO:0000313" key="2">
    <source>
        <dbReference type="EMBL" id="OGZ84672.1"/>
    </source>
</evidence>
<organism evidence="2 3">
    <name type="scientific">Candidatus Staskawiczbacteria bacterium RIFOXYC1_FULL_38_18</name>
    <dbReference type="NCBI Taxonomy" id="1802229"/>
    <lineage>
        <taxon>Bacteria</taxon>
        <taxon>Candidatus Staskawicziibacteriota</taxon>
    </lineage>
</organism>
<feature type="transmembrane region" description="Helical" evidence="1">
    <location>
        <begin position="31"/>
        <end position="52"/>
    </location>
</feature>
<dbReference type="EMBL" id="MHPP01000014">
    <property type="protein sequence ID" value="OGZ84672.1"/>
    <property type="molecule type" value="Genomic_DNA"/>
</dbReference>
<dbReference type="Proteomes" id="UP000177751">
    <property type="component" value="Unassembled WGS sequence"/>
</dbReference>
<dbReference type="STRING" id="1802229.A2401_01330"/>
<keyword evidence="1" id="KW-0812">Transmembrane</keyword>
<keyword evidence="1" id="KW-0472">Membrane</keyword>
<evidence type="ECO:0000313" key="3">
    <source>
        <dbReference type="Proteomes" id="UP000177751"/>
    </source>
</evidence>
<gene>
    <name evidence="2" type="ORF">A2401_01330</name>
</gene>
<comment type="caution">
    <text evidence="2">The sequence shown here is derived from an EMBL/GenBank/DDBJ whole genome shotgun (WGS) entry which is preliminary data.</text>
</comment>
<keyword evidence="1" id="KW-1133">Transmembrane helix</keyword>
<reference evidence="2 3" key="1">
    <citation type="journal article" date="2016" name="Nat. Commun.">
        <title>Thousands of microbial genomes shed light on interconnected biogeochemical processes in an aquifer system.</title>
        <authorList>
            <person name="Anantharaman K."/>
            <person name="Brown C.T."/>
            <person name="Hug L.A."/>
            <person name="Sharon I."/>
            <person name="Castelle C.J."/>
            <person name="Probst A.J."/>
            <person name="Thomas B.C."/>
            <person name="Singh A."/>
            <person name="Wilkins M.J."/>
            <person name="Karaoz U."/>
            <person name="Brodie E.L."/>
            <person name="Williams K.H."/>
            <person name="Hubbard S.S."/>
            <person name="Banfield J.F."/>
        </authorList>
    </citation>
    <scope>NUCLEOTIDE SEQUENCE [LARGE SCALE GENOMIC DNA]</scope>
</reference>
<evidence type="ECO:0000256" key="1">
    <source>
        <dbReference type="SAM" id="Phobius"/>
    </source>
</evidence>
<accession>A0A1G2JC92</accession>
<name>A0A1G2JC92_9BACT</name>